<dbReference type="GO" id="GO:0006302">
    <property type="term" value="P:double-strand break repair"/>
    <property type="evidence" value="ECO:0007669"/>
    <property type="project" value="InterPro"/>
</dbReference>
<protein>
    <recommendedName>
        <fullName evidence="3">Nuclease SbcCD subunit C</fullName>
    </recommendedName>
</protein>
<feature type="coiled-coil region" evidence="4">
    <location>
        <begin position="774"/>
        <end position="841"/>
    </location>
</feature>
<keyword evidence="7" id="KW-0269">Exonuclease</keyword>
<dbReference type="Proteomes" id="UP000184394">
    <property type="component" value="Unassembled WGS sequence"/>
</dbReference>
<evidence type="ECO:0000256" key="2">
    <source>
        <dbReference type="ARBA" id="ARBA00011322"/>
    </source>
</evidence>
<evidence type="ECO:0000256" key="4">
    <source>
        <dbReference type="SAM" id="Coils"/>
    </source>
</evidence>
<dbReference type="PANTHER" id="PTHR32114">
    <property type="entry name" value="ABC TRANSPORTER ABCH.3"/>
    <property type="match status" value="1"/>
</dbReference>
<dbReference type="GO" id="GO:0016887">
    <property type="term" value="F:ATP hydrolysis activity"/>
    <property type="evidence" value="ECO:0007669"/>
    <property type="project" value="InterPro"/>
</dbReference>
<evidence type="ECO:0000256" key="3">
    <source>
        <dbReference type="ARBA" id="ARBA00013368"/>
    </source>
</evidence>
<accession>A0A1M7JRB8</accession>
<comment type="subunit">
    <text evidence="2">Heterodimer of SbcC and SbcD.</text>
</comment>
<feature type="compositionally biased region" description="Basic and acidic residues" evidence="5">
    <location>
        <begin position="387"/>
        <end position="403"/>
    </location>
</feature>
<evidence type="ECO:0000259" key="6">
    <source>
        <dbReference type="Pfam" id="PF13476"/>
    </source>
</evidence>
<dbReference type="EMBL" id="FRCT01000006">
    <property type="protein sequence ID" value="SHM55572.1"/>
    <property type="molecule type" value="Genomic_DNA"/>
</dbReference>
<sequence>MRPIRLEISGFGPYSGKTVLDLNALGDRGLYLITGDTGAGKTTIFDAVTYALYGSASGNNRDDDSMLRSKYASLDTPTYVELEFEYNGKIYKVSRNPEYTRRAKRGGGVAQEPANVEFTYPDGKAVSGVRDVDAAVKEVIGLTEKQFKQIAMIAQGDFMKLITEDTAQRREILRHIFKTKNYQTLQESLKQQSSELKNVCDNHRRSINQYVGGIVCGEEDEYADEVAKLKEELPPVEYIAEIVEKLLARDRARAEVCTRESEELDEKLAQVNARIAKAEEKEKAKAEHERTSQMLSELQHRRKLLAEELEKENSRKPELEKLTAELTRVDAEIPEYSKIAEKKSLAANTERDIDENSELLINAVASKAGAEKELAQIKAELSELEDTGEKTAELGSEREKLEKRADELERLSEMIKDCEKCKADIKKAEIELKDEQAEHDRLMKSSEKLSEDTERAKKRRSELEKCGEQREKLLREEENLIKRQEQLRKLSEDIEVWRKCRNDHKKAAEAYKEAADIAEIIASDYERNYRAFLDDQAGVLAAGLKNGEPCPVCGSCEHPAPAQKQGKAPSEAELDELKRKVESARADAEKRSSAASELKIKTEELERKITDIAKESLNCESGKWAERCGHELKNCGEERNELEKKLAEIENLIAERDKLTQDIASKEKQAAGILTAVAAADKKLTELREKKGRIEGEAKQKYSDAEKKAEEILGGDKTGDIRSMITSERLRLDEQLVQNSAELAEEKKKAAHRKELEEHIPKVEQYISEKTKSITEYTAAKAAAESRLSELAERMAELRSRLHFESGEAAEKYAASLQKKINEIKIACEAAEQAMNGIEKQCSEEAGKLKQLTELLGGLGDMDSAAEIAERTRLTEERARLTEKLRKLHTQLTMNRTALENIKGGSSELTELEERYKWIKNLADTANGKLSDQSKFMLETYIQTAYFDRIIDRANERLKVMSEGQYTLVRRTEYEDKRAQVGLDLDVVDHYNGSKRSVKTLSGGESFKASLSLALGLSDEIQCSAGGIRLDTMFVDEGFGSLDENSIEQAMRALNSLSEGNRLVGIISHVQALKQRIDKQIVVHKDRDGGSRAELIV</sequence>
<feature type="region of interest" description="Disordered" evidence="5">
    <location>
        <begin position="436"/>
        <end position="464"/>
    </location>
</feature>
<dbReference type="InterPro" id="IPR038729">
    <property type="entry name" value="Rad50/SbcC_AAA"/>
</dbReference>
<keyword evidence="4" id="KW-0175">Coiled coil</keyword>
<evidence type="ECO:0000256" key="1">
    <source>
        <dbReference type="ARBA" id="ARBA00006930"/>
    </source>
</evidence>
<keyword evidence="7" id="KW-0378">Hydrolase</keyword>
<evidence type="ECO:0000313" key="7">
    <source>
        <dbReference type="EMBL" id="SHM55572.1"/>
    </source>
</evidence>
<dbReference type="RefSeq" id="WP_072950619.1">
    <property type="nucleotide sequence ID" value="NZ_FRCT01000006.1"/>
</dbReference>
<dbReference type="PANTHER" id="PTHR32114:SF2">
    <property type="entry name" value="ABC TRANSPORTER ABCH.3"/>
    <property type="match status" value="1"/>
</dbReference>
<feature type="coiled-coil region" evidence="4">
    <location>
        <begin position="254"/>
        <end position="322"/>
    </location>
</feature>
<organism evidence="7 8">
    <name type="scientific">Ruminococcus flavefaciens</name>
    <dbReference type="NCBI Taxonomy" id="1265"/>
    <lineage>
        <taxon>Bacteria</taxon>
        <taxon>Bacillati</taxon>
        <taxon>Bacillota</taxon>
        <taxon>Clostridia</taxon>
        <taxon>Eubacteriales</taxon>
        <taxon>Oscillospiraceae</taxon>
        <taxon>Ruminococcus</taxon>
    </lineage>
</organism>
<dbReference type="SUPFAM" id="SSF52540">
    <property type="entry name" value="P-loop containing nucleoside triphosphate hydrolases"/>
    <property type="match status" value="2"/>
</dbReference>
<evidence type="ECO:0000256" key="5">
    <source>
        <dbReference type="SAM" id="MobiDB-lite"/>
    </source>
</evidence>
<keyword evidence="7" id="KW-0540">Nuclease</keyword>
<dbReference type="Pfam" id="PF13476">
    <property type="entry name" value="AAA_23"/>
    <property type="match status" value="1"/>
</dbReference>
<proteinExistence type="inferred from homology"/>
<comment type="similarity">
    <text evidence="1">Belongs to the SMC family. SbcC subfamily.</text>
</comment>
<dbReference type="Pfam" id="PF13558">
    <property type="entry name" value="SbcC_Walker_B"/>
    <property type="match status" value="1"/>
</dbReference>
<evidence type="ECO:0000313" key="8">
    <source>
        <dbReference type="Proteomes" id="UP000184394"/>
    </source>
</evidence>
<feature type="coiled-coil region" evidence="4">
    <location>
        <begin position="567"/>
        <end position="697"/>
    </location>
</feature>
<reference evidence="7 8" key="1">
    <citation type="submission" date="2016-11" db="EMBL/GenBank/DDBJ databases">
        <authorList>
            <person name="Jaros S."/>
            <person name="Januszkiewicz K."/>
            <person name="Wedrychowicz H."/>
        </authorList>
    </citation>
    <scope>NUCLEOTIDE SEQUENCE [LARGE SCALE GENOMIC DNA]</scope>
    <source>
        <strain evidence="7 8">Y1</strain>
    </source>
</reference>
<dbReference type="AlphaFoldDB" id="A0A1M7JRB8"/>
<dbReference type="GO" id="GO:0004527">
    <property type="term" value="F:exonuclease activity"/>
    <property type="evidence" value="ECO:0007669"/>
    <property type="project" value="UniProtKB-KW"/>
</dbReference>
<dbReference type="InterPro" id="IPR027417">
    <property type="entry name" value="P-loop_NTPase"/>
</dbReference>
<name>A0A1M7JRB8_RUMFL</name>
<feature type="region of interest" description="Disordered" evidence="5">
    <location>
        <begin position="384"/>
        <end position="403"/>
    </location>
</feature>
<feature type="domain" description="Rad50/SbcC-type AAA" evidence="6">
    <location>
        <begin position="5"/>
        <end position="217"/>
    </location>
</feature>
<gene>
    <name evidence="7" type="ORF">SAMN04487860_106173</name>
</gene>
<dbReference type="Gene3D" id="3.40.50.300">
    <property type="entry name" value="P-loop containing nucleotide triphosphate hydrolases"/>
    <property type="match status" value="2"/>
</dbReference>